<evidence type="ECO:0000313" key="2">
    <source>
        <dbReference type="Proteomes" id="UP000015102"/>
    </source>
</evidence>
<name>T1GH70_MEGSC</name>
<dbReference type="AlphaFoldDB" id="T1GH70"/>
<reference evidence="2" key="1">
    <citation type="submission" date="2013-02" db="EMBL/GenBank/DDBJ databases">
        <authorList>
            <person name="Hughes D."/>
        </authorList>
    </citation>
    <scope>NUCLEOTIDE SEQUENCE</scope>
    <source>
        <strain>Durham</strain>
        <strain evidence="2">NC isolate 2 -- Noor lab</strain>
    </source>
</reference>
<keyword evidence="2" id="KW-1185">Reference proteome</keyword>
<dbReference type="EnsemblMetazoa" id="MESCA002758-RA">
    <property type="protein sequence ID" value="MESCA002758-PA"/>
    <property type="gene ID" value="MESCA002758"/>
</dbReference>
<reference evidence="1" key="2">
    <citation type="submission" date="2015-06" db="UniProtKB">
        <authorList>
            <consortium name="EnsemblMetazoa"/>
        </authorList>
    </citation>
    <scope>IDENTIFICATION</scope>
</reference>
<proteinExistence type="predicted"/>
<dbReference type="Proteomes" id="UP000015102">
    <property type="component" value="Unassembled WGS sequence"/>
</dbReference>
<dbReference type="EMBL" id="CAQQ02182443">
    <property type="status" value="NOT_ANNOTATED_CDS"/>
    <property type="molecule type" value="Genomic_DNA"/>
</dbReference>
<dbReference type="EMBL" id="CAQQ02182444">
    <property type="status" value="NOT_ANNOTATED_CDS"/>
    <property type="molecule type" value="Genomic_DNA"/>
</dbReference>
<evidence type="ECO:0000313" key="1">
    <source>
        <dbReference type="EnsemblMetazoa" id="MESCA002758-PA"/>
    </source>
</evidence>
<accession>T1GH70</accession>
<sequence length="87" mass="10015">MSVNSVVVDDSYDWVWDQYPATFQAVPCSILAPKLRKTNFCRSFGKCYVGSGQEAQNYSNKEYKIKVMKIKIHNEASSHVYVEVQRC</sequence>
<dbReference type="HOGENOM" id="CLU_2485929_0_0_1"/>
<dbReference type="EMBL" id="CAQQ02182446">
    <property type="status" value="NOT_ANNOTATED_CDS"/>
    <property type="molecule type" value="Genomic_DNA"/>
</dbReference>
<organism evidence="1 2">
    <name type="scientific">Megaselia scalaris</name>
    <name type="common">Humpbacked fly</name>
    <name type="synonym">Phora scalaris</name>
    <dbReference type="NCBI Taxonomy" id="36166"/>
    <lineage>
        <taxon>Eukaryota</taxon>
        <taxon>Metazoa</taxon>
        <taxon>Ecdysozoa</taxon>
        <taxon>Arthropoda</taxon>
        <taxon>Hexapoda</taxon>
        <taxon>Insecta</taxon>
        <taxon>Pterygota</taxon>
        <taxon>Neoptera</taxon>
        <taxon>Endopterygota</taxon>
        <taxon>Diptera</taxon>
        <taxon>Brachycera</taxon>
        <taxon>Muscomorpha</taxon>
        <taxon>Platypezoidea</taxon>
        <taxon>Phoridae</taxon>
        <taxon>Megaseliini</taxon>
        <taxon>Megaselia</taxon>
    </lineage>
</organism>
<dbReference type="EMBL" id="CAQQ02182445">
    <property type="status" value="NOT_ANNOTATED_CDS"/>
    <property type="molecule type" value="Genomic_DNA"/>
</dbReference>
<protein>
    <submittedName>
        <fullName evidence="1">Uncharacterized protein</fullName>
    </submittedName>
</protein>